<dbReference type="AlphaFoldDB" id="A0A3N2R7G3"/>
<keyword evidence="1" id="KW-0472">Membrane</keyword>
<reference evidence="2 3" key="1">
    <citation type="submission" date="2018-10" db="EMBL/GenBank/DDBJ databases">
        <title>Histidinibacterium lentulum gen. nov., sp. nov., a marine bacterium from the culture broth of Picochlorum sp. 122.</title>
        <authorList>
            <person name="Wang G."/>
        </authorList>
    </citation>
    <scope>NUCLEOTIDE SEQUENCE [LARGE SCALE GENOMIC DNA]</scope>
    <source>
        <strain evidence="2 3">B17</strain>
    </source>
</reference>
<keyword evidence="3" id="KW-1185">Reference proteome</keyword>
<dbReference type="EMBL" id="RDRB01000002">
    <property type="protein sequence ID" value="ROU03311.1"/>
    <property type="molecule type" value="Genomic_DNA"/>
</dbReference>
<name>A0A3N2R7G3_9RHOB</name>
<keyword evidence="1" id="KW-0812">Transmembrane</keyword>
<evidence type="ECO:0000313" key="2">
    <source>
        <dbReference type="EMBL" id="ROU03311.1"/>
    </source>
</evidence>
<keyword evidence="1" id="KW-1133">Transmembrane helix</keyword>
<dbReference type="PANTHER" id="PTHR37304">
    <property type="entry name" value="MEMBRANE PROTEIN-RELATED"/>
    <property type="match status" value="1"/>
</dbReference>
<accession>A0A3N2R7G3</accession>
<dbReference type="Pfam" id="PF04070">
    <property type="entry name" value="DUF378"/>
    <property type="match status" value="1"/>
</dbReference>
<protein>
    <submittedName>
        <fullName evidence="2">DUF378 domain-containing protein</fullName>
    </submittedName>
</protein>
<gene>
    <name evidence="2" type="ORF">EAT49_03110</name>
</gene>
<dbReference type="RefSeq" id="WP_123640846.1">
    <property type="nucleotide sequence ID" value="NZ_ML119082.1"/>
</dbReference>
<organism evidence="2 3">
    <name type="scientific">Histidinibacterium lentulum</name>
    <dbReference type="NCBI Taxonomy" id="2480588"/>
    <lineage>
        <taxon>Bacteria</taxon>
        <taxon>Pseudomonadati</taxon>
        <taxon>Pseudomonadota</taxon>
        <taxon>Alphaproteobacteria</taxon>
        <taxon>Rhodobacterales</taxon>
        <taxon>Paracoccaceae</taxon>
        <taxon>Histidinibacterium</taxon>
    </lineage>
</organism>
<feature type="transmembrane region" description="Helical" evidence="1">
    <location>
        <begin position="42"/>
        <end position="59"/>
    </location>
</feature>
<dbReference type="Proteomes" id="UP000268016">
    <property type="component" value="Unassembled WGS sequence"/>
</dbReference>
<dbReference type="OrthoDB" id="9812136at2"/>
<evidence type="ECO:0000256" key="1">
    <source>
        <dbReference type="SAM" id="Phobius"/>
    </source>
</evidence>
<sequence>MKALTITALILIIGGGLNWGLVGLFDLNLVSALFGVDTWLTTLVYILVGLAAIYGFALLKPLMDHDRTRHTT</sequence>
<dbReference type="PANTHER" id="PTHR37304:SF1">
    <property type="entry name" value="MEMBRANE PROTEIN"/>
    <property type="match status" value="1"/>
</dbReference>
<proteinExistence type="predicted"/>
<comment type="caution">
    <text evidence="2">The sequence shown here is derived from an EMBL/GenBank/DDBJ whole genome shotgun (WGS) entry which is preliminary data.</text>
</comment>
<evidence type="ECO:0000313" key="3">
    <source>
        <dbReference type="Proteomes" id="UP000268016"/>
    </source>
</evidence>
<dbReference type="InterPro" id="IPR007211">
    <property type="entry name" value="DUF378"/>
</dbReference>